<dbReference type="PANTHER" id="PTHR43840:SF50">
    <property type="entry name" value="MANGANESE EFFLUX SYSTEM PROTEIN MNES"/>
    <property type="match status" value="1"/>
</dbReference>
<dbReference type="GO" id="GO:0016020">
    <property type="term" value="C:membrane"/>
    <property type="evidence" value="ECO:0007669"/>
    <property type="project" value="UniProtKB-SubCell"/>
</dbReference>
<dbReference type="STRING" id="187979.ERS852385_01565"/>
<dbReference type="InterPro" id="IPR058533">
    <property type="entry name" value="Cation_efflux_TM"/>
</dbReference>
<dbReference type="Pfam" id="PF16916">
    <property type="entry name" value="ZT_dimer"/>
    <property type="match status" value="1"/>
</dbReference>
<dbReference type="InterPro" id="IPR027469">
    <property type="entry name" value="Cation_efflux_TMD_sf"/>
</dbReference>
<keyword evidence="4 7" id="KW-0812">Transmembrane</keyword>
<organism evidence="10 11">
    <name type="scientific">Mitsuokella jalaludinii</name>
    <dbReference type="NCBI Taxonomy" id="187979"/>
    <lineage>
        <taxon>Bacteria</taxon>
        <taxon>Bacillati</taxon>
        <taxon>Bacillota</taxon>
        <taxon>Negativicutes</taxon>
        <taxon>Selenomonadales</taxon>
        <taxon>Selenomonadaceae</taxon>
        <taxon>Mitsuokella</taxon>
    </lineage>
</organism>
<dbReference type="InterPro" id="IPR027470">
    <property type="entry name" value="Cation_efflux_CTD"/>
</dbReference>
<dbReference type="FunFam" id="1.20.1510.10:FF:000006">
    <property type="entry name" value="Divalent cation efflux transporter"/>
    <property type="match status" value="1"/>
</dbReference>
<evidence type="ECO:0000256" key="5">
    <source>
        <dbReference type="ARBA" id="ARBA00022989"/>
    </source>
</evidence>
<dbReference type="SUPFAM" id="SSF160240">
    <property type="entry name" value="Cation efflux protein cytoplasmic domain-like"/>
    <property type="match status" value="1"/>
</dbReference>
<proteinExistence type="inferred from homology"/>
<evidence type="ECO:0000256" key="4">
    <source>
        <dbReference type="ARBA" id="ARBA00022692"/>
    </source>
</evidence>
<dbReference type="PANTHER" id="PTHR43840">
    <property type="entry name" value="MITOCHONDRIAL METAL TRANSPORTER 1-RELATED"/>
    <property type="match status" value="1"/>
</dbReference>
<evidence type="ECO:0000259" key="8">
    <source>
        <dbReference type="Pfam" id="PF01545"/>
    </source>
</evidence>
<sequence>MTENHATIPIKEEMAMRGRIIVRTSVIGIIVNILLAAFKAAVGITANSIAVLLDAVNNLSDALSSVITVVGAKLAGRKPDKEHPFGHGRIEYLSAMIIAAIVFYAGLTSLWESGKKIIEPEAADYSALSLVIIAVAVIVKIVLGRYFKQQGRAAESGALEASGADALFDAILSFSVLVSALIYLGTGISLEAYVGVIIAAFIIKSGIDMMRDTLNDILGERPDPALVRKIKGLLASEPEIRGAYDLMMNNYGPGRNYASVHIELPDTMTVEEADRLTRRIHDKVFEATGVRLMGVSVYSYNAKDEGAIPIRKAIYKIVMAHPYALQVHGFYVDRAKKEMRFDVVVRFGNDLQAILKELHEEVQAAYPDYHILIDPDMDISAIGKGQLH</sequence>
<evidence type="ECO:0000256" key="2">
    <source>
        <dbReference type="ARBA" id="ARBA00008114"/>
    </source>
</evidence>
<evidence type="ECO:0000313" key="10">
    <source>
        <dbReference type="EMBL" id="CUN86747.1"/>
    </source>
</evidence>
<dbReference type="NCBIfam" id="TIGR01297">
    <property type="entry name" value="CDF"/>
    <property type="match status" value="1"/>
</dbReference>
<dbReference type="Gene3D" id="3.30.70.1350">
    <property type="entry name" value="Cation efflux protein, cytoplasmic domain"/>
    <property type="match status" value="1"/>
</dbReference>
<feature type="transmembrane region" description="Helical" evidence="7">
    <location>
        <begin position="190"/>
        <end position="207"/>
    </location>
</feature>
<evidence type="ECO:0000256" key="7">
    <source>
        <dbReference type="SAM" id="Phobius"/>
    </source>
</evidence>
<dbReference type="InterPro" id="IPR036837">
    <property type="entry name" value="Cation_efflux_CTD_sf"/>
</dbReference>
<feature type="transmembrane region" description="Helical" evidence="7">
    <location>
        <begin position="20"/>
        <end position="42"/>
    </location>
</feature>
<dbReference type="InterPro" id="IPR002524">
    <property type="entry name" value="Cation_efflux"/>
</dbReference>
<keyword evidence="6 7" id="KW-0472">Membrane</keyword>
<evidence type="ECO:0000313" key="11">
    <source>
        <dbReference type="Proteomes" id="UP000095546"/>
    </source>
</evidence>
<reference evidence="10 11" key="1">
    <citation type="submission" date="2015-09" db="EMBL/GenBank/DDBJ databases">
        <authorList>
            <consortium name="Pathogen Informatics"/>
        </authorList>
    </citation>
    <scope>NUCLEOTIDE SEQUENCE [LARGE SCALE GENOMIC DNA]</scope>
    <source>
        <strain evidence="10 11">2789STDY5608828</strain>
    </source>
</reference>
<dbReference type="eggNOG" id="COG0053">
    <property type="taxonomic scope" value="Bacteria"/>
</dbReference>
<evidence type="ECO:0000259" key="9">
    <source>
        <dbReference type="Pfam" id="PF16916"/>
    </source>
</evidence>
<evidence type="ECO:0000256" key="3">
    <source>
        <dbReference type="ARBA" id="ARBA00022448"/>
    </source>
</evidence>
<comment type="similarity">
    <text evidence="2">Belongs to the cation diffusion facilitator (CDF) transporter (TC 2.A.4) family.</text>
</comment>
<evidence type="ECO:0000256" key="1">
    <source>
        <dbReference type="ARBA" id="ARBA00004141"/>
    </source>
</evidence>
<accession>A0A174AE89</accession>
<dbReference type="RefSeq" id="WP_055162020.1">
    <property type="nucleotide sequence ID" value="NZ_CABIWZ010000010.1"/>
</dbReference>
<dbReference type="Pfam" id="PF01545">
    <property type="entry name" value="Cation_efflux"/>
    <property type="match status" value="1"/>
</dbReference>
<evidence type="ECO:0000256" key="6">
    <source>
        <dbReference type="ARBA" id="ARBA00023136"/>
    </source>
</evidence>
<protein>
    <submittedName>
        <fullName evidence="10">Cadmium, cobalt and zinc/H(+)-K(+) antiporter</fullName>
    </submittedName>
</protein>
<keyword evidence="3" id="KW-0813">Transport</keyword>
<dbReference type="Gene3D" id="1.20.1510.10">
    <property type="entry name" value="Cation efflux protein transmembrane domain"/>
    <property type="match status" value="1"/>
</dbReference>
<name>A0A174AE89_9FIRM</name>
<feature type="transmembrane region" description="Helical" evidence="7">
    <location>
        <begin position="123"/>
        <end position="143"/>
    </location>
</feature>
<gene>
    <name evidence="10" type="primary">czcD</name>
    <name evidence="10" type="ORF">ERS852385_01565</name>
</gene>
<dbReference type="AlphaFoldDB" id="A0A174AE89"/>
<dbReference type="GO" id="GO:0008324">
    <property type="term" value="F:monoatomic cation transmembrane transporter activity"/>
    <property type="evidence" value="ECO:0007669"/>
    <property type="project" value="InterPro"/>
</dbReference>
<dbReference type="OrthoDB" id="9806522at2"/>
<comment type="subcellular location">
    <subcellularLocation>
        <location evidence="1">Membrane</location>
        <topology evidence="1">Multi-pass membrane protein</topology>
    </subcellularLocation>
</comment>
<keyword evidence="5 7" id="KW-1133">Transmembrane helix</keyword>
<dbReference type="InterPro" id="IPR050291">
    <property type="entry name" value="CDF_Transporter"/>
</dbReference>
<dbReference type="EMBL" id="CYYU01000010">
    <property type="protein sequence ID" value="CUN86747.1"/>
    <property type="molecule type" value="Genomic_DNA"/>
</dbReference>
<keyword evidence="11" id="KW-1185">Reference proteome</keyword>
<dbReference type="SUPFAM" id="SSF161111">
    <property type="entry name" value="Cation efflux protein transmembrane domain-like"/>
    <property type="match status" value="1"/>
</dbReference>
<feature type="transmembrane region" description="Helical" evidence="7">
    <location>
        <begin position="92"/>
        <end position="111"/>
    </location>
</feature>
<feature type="domain" description="Cation efflux protein transmembrane" evidence="8">
    <location>
        <begin position="26"/>
        <end position="218"/>
    </location>
</feature>
<feature type="domain" description="Cation efflux protein cytoplasmic" evidence="9">
    <location>
        <begin position="222"/>
        <end position="288"/>
    </location>
</feature>
<dbReference type="Proteomes" id="UP000095546">
    <property type="component" value="Unassembled WGS sequence"/>
</dbReference>